<dbReference type="PANTHER" id="PTHR11934">
    <property type="entry name" value="RIBOSE-5-PHOSPHATE ISOMERASE"/>
    <property type="match status" value="1"/>
</dbReference>
<dbReference type="HOGENOM" id="CLU_056590_1_1_1"/>
<reference evidence="10" key="1">
    <citation type="submission" date="2011-03" db="EMBL/GenBank/DDBJ databases">
        <title>The genome sequence of Vavraia culicis strain floridensis.</title>
        <authorList>
            <consortium name="The Broad Institute Genome Sequencing Platform"/>
            <person name="Cuomo C."/>
            <person name="Becnel J."/>
            <person name="Sanscrainte N."/>
            <person name="Young S.K."/>
            <person name="Zeng Q."/>
            <person name="Gargeya S."/>
            <person name="Fitzgerald M."/>
            <person name="Haas B."/>
            <person name="Abouelleil A."/>
            <person name="Alvarado L."/>
            <person name="Arachchi H.M."/>
            <person name="Berlin A."/>
            <person name="Chapman S.B."/>
            <person name="Gearin G."/>
            <person name="Goldberg J."/>
            <person name="Griggs A."/>
            <person name="Gujja S."/>
            <person name="Hansen M."/>
            <person name="Heiman D."/>
            <person name="Howarth C."/>
            <person name="Larimer J."/>
            <person name="Lui A."/>
            <person name="MacDonald P.J.P."/>
            <person name="McCowen C."/>
            <person name="Montmayeur A."/>
            <person name="Murphy C."/>
            <person name="Neiman D."/>
            <person name="Pearson M."/>
            <person name="Priest M."/>
            <person name="Roberts A."/>
            <person name="Saif S."/>
            <person name="Shea T."/>
            <person name="Sisk P."/>
            <person name="Stolte C."/>
            <person name="Sykes S."/>
            <person name="Wortman J."/>
            <person name="Nusbaum C."/>
            <person name="Birren B."/>
        </authorList>
    </citation>
    <scope>NUCLEOTIDE SEQUENCE [LARGE SCALE GENOMIC DNA]</scope>
    <source>
        <strain evidence="10">floridensis</strain>
    </source>
</reference>
<evidence type="ECO:0000256" key="5">
    <source>
        <dbReference type="ARBA" id="ARBA00019150"/>
    </source>
</evidence>
<dbReference type="Gene3D" id="3.40.50.1360">
    <property type="match status" value="1"/>
</dbReference>
<dbReference type="GO" id="GO:0006014">
    <property type="term" value="P:D-ribose metabolic process"/>
    <property type="evidence" value="ECO:0007669"/>
    <property type="project" value="TreeGrafter"/>
</dbReference>
<comment type="similarity">
    <text evidence="3">Belongs to the ribose 5-phosphate isomerase family.</text>
</comment>
<gene>
    <name evidence="9" type="ORF">VCUG_00020</name>
</gene>
<dbReference type="SUPFAM" id="SSF100950">
    <property type="entry name" value="NagB/RpiA/CoA transferase-like"/>
    <property type="match status" value="1"/>
</dbReference>
<evidence type="ECO:0000313" key="9">
    <source>
        <dbReference type="EMBL" id="ELA48411.1"/>
    </source>
</evidence>
<evidence type="ECO:0000256" key="8">
    <source>
        <dbReference type="ARBA" id="ARBA00032273"/>
    </source>
</evidence>
<comment type="pathway">
    <text evidence="2">Carbohydrate degradation; pentose phosphate pathway; D-ribose 5-phosphate from D-ribulose 5-phosphate (non-oxidative stage): step 1/1.</text>
</comment>
<dbReference type="UniPathway" id="UPA00115">
    <property type="reaction ID" value="UER00412"/>
</dbReference>
<dbReference type="RefSeq" id="XP_008073041.1">
    <property type="nucleotide sequence ID" value="XM_008074850.1"/>
</dbReference>
<dbReference type="Pfam" id="PF06026">
    <property type="entry name" value="Rib_5-P_isom_A"/>
    <property type="match status" value="1"/>
</dbReference>
<dbReference type="OrthoDB" id="1555531at2759"/>
<dbReference type="SUPFAM" id="SSF75445">
    <property type="entry name" value="D-ribose-5-phosphate isomerase (RpiA), lid domain"/>
    <property type="match status" value="1"/>
</dbReference>
<sequence>MENIFNKYVTDQNIIGIGTGKTIQSFISTIKTNTERVFTPSSLQSFFLLKANRFRTQELQATETIDIYFDSADYFDRENNLIKGRGGALLNEKLLMSMSGCNVILVDDNKFKNSFDGLFVPIEVIRNSLAHVKHALSRHDIDFSVREYPGKIGPVITEHGNLIIDVEYSPSFLKSCRDIVGVVEHGLFLDEEFHVTIERI</sequence>
<dbReference type="InParanoid" id="L2GXM6"/>
<keyword evidence="10" id="KW-1185">Reference proteome</keyword>
<accession>L2GXM6</accession>
<evidence type="ECO:0000256" key="2">
    <source>
        <dbReference type="ARBA" id="ARBA00004988"/>
    </source>
</evidence>
<dbReference type="InterPro" id="IPR037171">
    <property type="entry name" value="NagB/RpiA_transferase-like"/>
</dbReference>
<dbReference type="EC" id="5.3.1.6" evidence="4"/>
<keyword evidence="6 9" id="KW-0413">Isomerase</keyword>
<dbReference type="FunCoup" id="L2GXM6">
    <property type="interactions" value="171"/>
</dbReference>
<dbReference type="Gene3D" id="3.30.70.260">
    <property type="match status" value="1"/>
</dbReference>
<dbReference type="AlphaFoldDB" id="L2GXM6"/>
<name>L2GXM6_VAVCU</name>
<organism evidence="9 10">
    <name type="scientific">Vavraia culicis (isolate floridensis)</name>
    <name type="common">Microsporidian parasite</name>
    <dbReference type="NCBI Taxonomy" id="948595"/>
    <lineage>
        <taxon>Eukaryota</taxon>
        <taxon>Fungi</taxon>
        <taxon>Fungi incertae sedis</taxon>
        <taxon>Microsporidia</taxon>
        <taxon>Pleistophoridae</taxon>
        <taxon>Vavraia</taxon>
    </lineage>
</organism>
<dbReference type="GO" id="GO:0009052">
    <property type="term" value="P:pentose-phosphate shunt, non-oxidative branch"/>
    <property type="evidence" value="ECO:0007669"/>
    <property type="project" value="InterPro"/>
</dbReference>
<evidence type="ECO:0000256" key="3">
    <source>
        <dbReference type="ARBA" id="ARBA00008088"/>
    </source>
</evidence>
<evidence type="ECO:0000256" key="1">
    <source>
        <dbReference type="ARBA" id="ARBA00001713"/>
    </source>
</evidence>
<evidence type="ECO:0000313" key="10">
    <source>
        <dbReference type="Proteomes" id="UP000011081"/>
    </source>
</evidence>
<dbReference type="GeneID" id="19877912"/>
<dbReference type="NCBIfam" id="TIGR00021">
    <property type="entry name" value="rpiA"/>
    <property type="match status" value="1"/>
</dbReference>
<comment type="catalytic activity">
    <reaction evidence="1">
        <text>aldehydo-D-ribose 5-phosphate = D-ribulose 5-phosphate</text>
        <dbReference type="Rhea" id="RHEA:14657"/>
        <dbReference type="ChEBI" id="CHEBI:58121"/>
        <dbReference type="ChEBI" id="CHEBI:58273"/>
        <dbReference type="EC" id="5.3.1.6"/>
    </reaction>
</comment>
<evidence type="ECO:0000256" key="7">
    <source>
        <dbReference type="ARBA" id="ARBA00029734"/>
    </source>
</evidence>
<protein>
    <recommendedName>
        <fullName evidence="5">Ribose-5-phosphate isomerase</fullName>
        <ecNumber evidence="4">5.3.1.6</ecNumber>
    </recommendedName>
    <alternativeName>
        <fullName evidence="8">D-ribose-5-phosphate ketol-isomerase</fullName>
    </alternativeName>
    <alternativeName>
        <fullName evidence="7">Phosphoriboisomerase</fullName>
    </alternativeName>
</protein>
<dbReference type="Proteomes" id="UP000011081">
    <property type="component" value="Unassembled WGS sequence"/>
</dbReference>
<dbReference type="GO" id="GO:0004751">
    <property type="term" value="F:ribose-5-phosphate isomerase activity"/>
    <property type="evidence" value="ECO:0007669"/>
    <property type="project" value="UniProtKB-EC"/>
</dbReference>
<dbReference type="VEuPathDB" id="MicrosporidiaDB:VCUG_00020"/>
<dbReference type="STRING" id="948595.L2GXM6"/>
<dbReference type="GO" id="GO:0005829">
    <property type="term" value="C:cytosol"/>
    <property type="evidence" value="ECO:0007669"/>
    <property type="project" value="TreeGrafter"/>
</dbReference>
<proteinExistence type="inferred from homology"/>
<evidence type="ECO:0000256" key="4">
    <source>
        <dbReference type="ARBA" id="ARBA00011959"/>
    </source>
</evidence>
<dbReference type="EMBL" id="GL877404">
    <property type="protein sequence ID" value="ELA48411.1"/>
    <property type="molecule type" value="Genomic_DNA"/>
</dbReference>
<evidence type="ECO:0000256" key="6">
    <source>
        <dbReference type="ARBA" id="ARBA00023235"/>
    </source>
</evidence>
<dbReference type="PANTHER" id="PTHR11934:SF0">
    <property type="entry name" value="RIBOSE-5-PHOSPHATE ISOMERASE"/>
    <property type="match status" value="1"/>
</dbReference>
<dbReference type="OMA" id="INQWPGV"/>
<dbReference type="InterPro" id="IPR004788">
    <property type="entry name" value="Ribose5P_isomerase_type_A"/>
</dbReference>